<dbReference type="OrthoDB" id="2155209at2759"/>
<dbReference type="Proteomes" id="UP000472262">
    <property type="component" value="Unassembled WGS sequence"/>
</dbReference>
<evidence type="ECO:0000256" key="1">
    <source>
        <dbReference type="ARBA" id="ARBA00023054"/>
    </source>
</evidence>
<evidence type="ECO:0000256" key="3">
    <source>
        <dbReference type="SAM" id="MobiDB-lite"/>
    </source>
</evidence>
<dbReference type="InterPro" id="IPR029422">
    <property type="entry name" value="CCDC74_C"/>
</dbReference>
<reference evidence="6" key="2">
    <citation type="submission" date="2025-09" db="UniProtKB">
        <authorList>
            <consortium name="Ensembl"/>
        </authorList>
    </citation>
    <scope>IDENTIFICATION</scope>
</reference>
<dbReference type="InterPro" id="IPR039496">
    <property type="entry name" value="CCDC92/74_N"/>
</dbReference>
<keyword evidence="7" id="KW-1185">Reference proteome</keyword>
<dbReference type="InParanoid" id="A0A672P2X1"/>
<dbReference type="Pfam" id="PF14917">
    <property type="entry name" value="CCDC74_C"/>
    <property type="match status" value="1"/>
</dbReference>
<dbReference type="GeneID" id="107553039"/>
<feature type="domain" description="CCDC92/74 N-terminal" evidence="4">
    <location>
        <begin position="103"/>
        <end position="153"/>
    </location>
</feature>
<accession>A0A672P2X1</accession>
<proteinExistence type="predicted"/>
<dbReference type="PANTHER" id="PTHR14882">
    <property type="entry name" value="COILED-COIL DOMAIN-CONTAINING 74A"/>
    <property type="match status" value="1"/>
</dbReference>
<feature type="coiled-coil region" evidence="2">
    <location>
        <begin position="104"/>
        <end position="142"/>
    </location>
</feature>
<dbReference type="InterPro" id="IPR040370">
    <property type="entry name" value="CCDC74A/CCDC74B/CCDC92"/>
</dbReference>
<reference evidence="6" key="1">
    <citation type="submission" date="2025-08" db="UniProtKB">
        <authorList>
            <consortium name="Ensembl"/>
        </authorList>
    </citation>
    <scope>IDENTIFICATION</scope>
</reference>
<organism evidence="6 7">
    <name type="scientific">Sinocyclocheilus grahami</name>
    <name type="common">Dianchi golden-line fish</name>
    <name type="synonym">Barbus grahami</name>
    <dbReference type="NCBI Taxonomy" id="75366"/>
    <lineage>
        <taxon>Eukaryota</taxon>
        <taxon>Metazoa</taxon>
        <taxon>Chordata</taxon>
        <taxon>Craniata</taxon>
        <taxon>Vertebrata</taxon>
        <taxon>Euteleostomi</taxon>
        <taxon>Actinopterygii</taxon>
        <taxon>Neopterygii</taxon>
        <taxon>Teleostei</taxon>
        <taxon>Ostariophysi</taxon>
        <taxon>Cypriniformes</taxon>
        <taxon>Cyprinidae</taxon>
        <taxon>Cyprininae</taxon>
        <taxon>Sinocyclocheilus</taxon>
    </lineage>
</organism>
<protein>
    <submittedName>
        <fullName evidence="6">Coiled-coil domain-containing protein 74A-like</fullName>
    </submittedName>
</protein>
<feature type="compositionally biased region" description="Low complexity" evidence="3">
    <location>
        <begin position="152"/>
        <end position="174"/>
    </location>
</feature>
<evidence type="ECO:0000259" key="5">
    <source>
        <dbReference type="Pfam" id="PF14917"/>
    </source>
</evidence>
<dbReference type="OMA" id="HKNKRIP"/>
<evidence type="ECO:0000313" key="7">
    <source>
        <dbReference type="Proteomes" id="UP000472262"/>
    </source>
</evidence>
<name>A0A672P2X1_SINGR</name>
<feature type="domain" description="Coiled coil protein 74 C-terminal" evidence="5">
    <location>
        <begin position="203"/>
        <end position="328"/>
    </location>
</feature>
<evidence type="ECO:0000259" key="4">
    <source>
        <dbReference type="Pfam" id="PF14916"/>
    </source>
</evidence>
<evidence type="ECO:0000256" key="2">
    <source>
        <dbReference type="SAM" id="Coils"/>
    </source>
</evidence>
<dbReference type="Pfam" id="PF14916">
    <property type="entry name" value="CCDC92"/>
    <property type="match status" value="1"/>
</dbReference>
<evidence type="ECO:0000313" key="6">
    <source>
        <dbReference type="Ensembl" id="ENSSGRP00000056821.1"/>
    </source>
</evidence>
<dbReference type="KEGG" id="sgh:107553039"/>
<keyword evidence="1 2" id="KW-0175">Coiled coil</keyword>
<dbReference type="PANTHER" id="PTHR14882:SF5">
    <property type="entry name" value="COILED-COIL DOMAIN CONTAINING 74A"/>
    <property type="match status" value="1"/>
</dbReference>
<dbReference type="Ensembl" id="ENSSGRT00000060657.1">
    <property type="protein sequence ID" value="ENSSGRP00000056821.1"/>
    <property type="gene ID" value="ENSSGRG00000029728.1"/>
</dbReference>
<sequence length="332" mass="37180">MFSDCSIIHINGLRLIECSVNIVGEVMDDGKPAGVSIMEMSSTMSTSNLPPLRNLPSWTRVRDLDRVRYPRHLSSDCMVRSPPVDIKSPKAAAQPRTDAQGTHIASLEKDVLFLQQQHKDTLERLHAEIEDLKRVNKELQYQLIMEHENSPKESIWSNSNSSKSSSDGSAEKNSQCGFISSEEACEAEGGGAVTSLLPLRITCSPSQQPRTPTLKECELIIRQLYHANTAQYQELLRIKTVFREITSKNRSAAEAFSLARASLRDNSRGEVFEHFPKLPLKPLSKKEIPSHAGKGEHVLLPAIKHGLSSTMSERQRRAQDVHRLRLRRAVNS</sequence>
<dbReference type="RefSeq" id="XP_016090602.1">
    <property type="nucleotide sequence ID" value="XM_016235116.1"/>
</dbReference>
<dbReference type="RefSeq" id="XP_016090601.1">
    <property type="nucleotide sequence ID" value="XM_016235115.1"/>
</dbReference>
<feature type="region of interest" description="Disordered" evidence="3">
    <location>
        <begin position="150"/>
        <end position="174"/>
    </location>
</feature>
<gene>
    <name evidence="6" type="primary">LOC107553039</name>
</gene>
<dbReference type="AlphaFoldDB" id="A0A672P2X1"/>